<feature type="transmembrane region" description="Helical" evidence="1">
    <location>
        <begin position="316"/>
        <end position="334"/>
    </location>
</feature>
<keyword evidence="3" id="KW-1185">Reference proteome</keyword>
<keyword evidence="1" id="KW-1133">Transmembrane helix</keyword>
<feature type="transmembrane region" description="Helical" evidence="1">
    <location>
        <begin position="265"/>
        <end position="283"/>
    </location>
</feature>
<feature type="transmembrane region" description="Helical" evidence="1">
    <location>
        <begin position="82"/>
        <end position="102"/>
    </location>
</feature>
<dbReference type="AlphaFoldDB" id="A0A2S5JMH1"/>
<proteinExistence type="predicted"/>
<evidence type="ECO:0008006" key="4">
    <source>
        <dbReference type="Google" id="ProtNLM"/>
    </source>
</evidence>
<feature type="transmembrane region" description="Helical" evidence="1">
    <location>
        <begin position="238"/>
        <end position="259"/>
    </location>
</feature>
<sequence>MAEPNIAPEDLRAAVAAGILTEAQAAHLTALAARRHGQRAAMPAEDEPFEFFRGFAEIFVALGLTILLAGIAILLIAIGGGIMLIVIPAILAAASWWMARYFTLRRRMNLPSMVLVTAYAAGVHVSSLMVLADLGLSWRAVAFLSSALTAGAVGLWFAQFRLPFAMFILGLAGFGAISALTIGTGPVNDPSSITDWARALLPRADMTLAAVIFGVIAFAAAMWFDMKDPYRQGRHSATAFWLHLLAGTTLVNAIAGGLYDGGAGSLLATALALAFFAMVALIVDRRSILTAGIVYIGALIWWTVAGDGTGSASEFAVVLIMLGLFFTVLGTWWVQLRAALMRALPDFPGKDRLPPFAETP</sequence>
<accession>A0A2S5JMH1</accession>
<comment type="caution">
    <text evidence="2">The sequence shown here is derived from an EMBL/GenBank/DDBJ whole genome shotgun (WGS) entry which is preliminary data.</text>
</comment>
<name>A0A2S5JMH1_9RHOB</name>
<feature type="transmembrane region" description="Helical" evidence="1">
    <location>
        <begin position="164"/>
        <end position="186"/>
    </location>
</feature>
<evidence type="ECO:0000256" key="1">
    <source>
        <dbReference type="SAM" id="Phobius"/>
    </source>
</evidence>
<feature type="transmembrane region" description="Helical" evidence="1">
    <location>
        <begin position="288"/>
        <end position="304"/>
    </location>
</feature>
<feature type="transmembrane region" description="Helical" evidence="1">
    <location>
        <begin position="206"/>
        <end position="226"/>
    </location>
</feature>
<evidence type="ECO:0000313" key="2">
    <source>
        <dbReference type="EMBL" id="PPB82689.1"/>
    </source>
</evidence>
<feature type="transmembrane region" description="Helical" evidence="1">
    <location>
        <begin position="114"/>
        <end position="132"/>
    </location>
</feature>
<reference evidence="2 3" key="1">
    <citation type="submission" date="2018-01" db="EMBL/GenBank/DDBJ databases">
        <title>Genomic Encyclopedia of Archaeal and Bacterial Type Strains, Phase II (KMG-II): from individual species to whole genera.</title>
        <authorList>
            <person name="Goeker M."/>
        </authorList>
    </citation>
    <scope>NUCLEOTIDE SEQUENCE [LARGE SCALE GENOMIC DNA]</scope>
    <source>
        <strain evidence="2 3">DSM 12048</strain>
    </source>
</reference>
<keyword evidence="1" id="KW-0812">Transmembrane</keyword>
<evidence type="ECO:0000313" key="3">
    <source>
        <dbReference type="Proteomes" id="UP000239736"/>
    </source>
</evidence>
<feature type="transmembrane region" description="Helical" evidence="1">
    <location>
        <begin position="138"/>
        <end position="157"/>
    </location>
</feature>
<dbReference type="OrthoDB" id="9770600at2"/>
<feature type="transmembrane region" description="Helical" evidence="1">
    <location>
        <begin position="54"/>
        <end position="76"/>
    </location>
</feature>
<keyword evidence="1" id="KW-0472">Membrane</keyword>
<dbReference type="EMBL" id="PRDS01000001">
    <property type="protein sequence ID" value="PPB82689.1"/>
    <property type="molecule type" value="Genomic_DNA"/>
</dbReference>
<protein>
    <recommendedName>
        <fullName evidence="4">Membrane protein DUF2157</fullName>
    </recommendedName>
</protein>
<dbReference type="Proteomes" id="UP000239736">
    <property type="component" value="Unassembled WGS sequence"/>
</dbReference>
<gene>
    <name evidence="2" type="ORF">LV82_00628</name>
</gene>
<dbReference type="RefSeq" id="WP_104069204.1">
    <property type="nucleotide sequence ID" value="NZ_PRDS01000001.1"/>
</dbReference>
<organism evidence="2 3">
    <name type="scientific">Albidovulum inexpectatum</name>
    <dbReference type="NCBI Taxonomy" id="196587"/>
    <lineage>
        <taxon>Bacteria</taxon>
        <taxon>Pseudomonadati</taxon>
        <taxon>Pseudomonadota</taxon>
        <taxon>Alphaproteobacteria</taxon>
        <taxon>Rhodobacterales</taxon>
        <taxon>Paracoccaceae</taxon>
        <taxon>Albidovulum</taxon>
    </lineage>
</organism>